<dbReference type="EMBL" id="RBOA01000268">
    <property type="protein sequence ID" value="RML99518.1"/>
    <property type="molecule type" value="Genomic_DNA"/>
</dbReference>
<sequence>MAQDAIAKILAKNGPMLSSELAKILAPKSRGHYSCHY</sequence>
<name>A0A3M3AGP0_PSEA0</name>
<dbReference type="AlphaFoldDB" id="A0A3M3AGP0"/>
<accession>A0A3M3AGP0</accession>
<protein>
    <submittedName>
        <fullName evidence="1">Uncharacterized protein</fullName>
    </submittedName>
</protein>
<proteinExistence type="predicted"/>
<organism evidence="1 2">
    <name type="scientific">Pseudomonas amygdali pv. eriobotryae</name>
    <dbReference type="NCBI Taxonomy" id="129137"/>
    <lineage>
        <taxon>Bacteria</taxon>
        <taxon>Pseudomonadati</taxon>
        <taxon>Pseudomonadota</taxon>
        <taxon>Gammaproteobacteria</taxon>
        <taxon>Pseudomonadales</taxon>
        <taxon>Pseudomonadaceae</taxon>
        <taxon>Pseudomonas</taxon>
        <taxon>Pseudomonas amygdali</taxon>
    </lineage>
</organism>
<evidence type="ECO:0000313" key="1">
    <source>
        <dbReference type="EMBL" id="RML99518.1"/>
    </source>
</evidence>
<comment type="caution">
    <text evidence="1">The sequence shown here is derived from an EMBL/GenBank/DDBJ whole genome shotgun (WGS) entry which is preliminary data.</text>
</comment>
<dbReference type="Proteomes" id="UP000272627">
    <property type="component" value="Unassembled WGS sequence"/>
</dbReference>
<reference evidence="1 2" key="1">
    <citation type="submission" date="2018-08" db="EMBL/GenBank/DDBJ databases">
        <title>Recombination of ecologically and evolutionarily significant loci maintains genetic cohesion in the Pseudomonas syringae species complex.</title>
        <authorList>
            <person name="Dillon M."/>
            <person name="Thakur S."/>
            <person name="Almeida R.N.D."/>
            <person name="Weir B.S."/>
            <person name="Guttman D.S."/>
        </authorList>
    </citation>
    <scope>NUCLEOTIDE SEQUENCE [LARGE SCALE GENOMIC DNA]</scope>
    <source>
        <strain evidence="1 2">ICMP 8636</strain>
    </source>
</reference>
<gene>
    <name evidence="1" type="ORF">ALQ86_01361</name>
</gene>
<evidence type="ECO:0000313" key="2">
    <source>
        <dbReference type="Proteomes" id="UP000272627"/>
    </source>
</evidence>